<keyword evidence="3" id="KW-0732">Signal</keyword>
<feature type="chain" id="PRO_5046120941" description="Secreted protein" evidence="3">
    <location>
        <begin position="21"/>
        <end position="345"/>
    </location>
</feature>
<sequence length="345" mass="36806">MKSPALIALSLVAFFSGASAARADALAAPTDNGGAIDLSLGTSTPATLANATSPAEQQVEKQVTPTEPTTPSNPTPSRSPALSFDPPVVAEAATAPAPSPPPVAAPVASTSTQADLFTGGSDSLVARTVGHAEGTRTPNGSKTRAYYGHSDPGNGVWNMGSFSYQHGADSPEEADEKQLRRLERQAEVIRQKADAHRLNLSLEEELNAIDLANQAPLAALDTPGYIEWLKKARDRGLTGSEAVLWARTQSYWNPRRNRWEAPGLGNTEDNISHDQNRRLTAIARALDVYQQQTVARRKEEEPQIKVANKPPQEAIADQIIFQNLAKPQPSTNDELAATTVAAEPQ</sequence>
<feature type="compositionally biased region" description="Polar residues" evidence="2">
    <location>
        <begin position="46"/>
        <end position="63"/>
    </location>
</feature>
<keyword evidence="5" id="KW-1185">Reference proteome</keyword>
<evidence type="ECO:0000313" key="4">
    <source>
        <dbReference type="EMBL" id="MEP1060045.1"/>
    </source>
</evidence>
<keyword evidence="1" id="KW-0175">Coiled coil</keyword>
<evidence type="ECO:0000256" key="3">
    <source>
        <dbReference type="SAM" id="SignalP"/>
    </source>
</evidence>
<feature type="coiled-coil region" evidence="1">
    <location>
        <begin position="172"/>
        <end position="199"/>
    </location>
</feature>
<protein>
    <recommendedName>
        <fullName evidence="6">Secreted protein</fullName>
    </recommendedName>
</protein>
<accession>A0ABV0KNV3</accession>
<feature type="region of interest" description="Disordered" evidence="2">
    <location>
        <begin position="46"/>
        <end position="84"/>
    </location>
</feature>
<evidence type="ECO:0000313" key="5">
    <source>
        <dbReference type="Proteomes" id="UP001476950"/>
    </source>
</evidence>
<reference evidence="4 5" key="1">
    <citation type="submission" date="2022-04" db="EMBL/GenBank/DDBJ databases">
        <title>Positive selection, recombination, and allopatry shape intraspecific diversity of widespread and dominant cyanobacteria.</title>
        <authorList>
            <person name="Wei J."/>
            <person name="Shu W."/>
            <person name="Hu C."/>
        </authorList>
    </citation>
    <scope>NUCLEOTIDE SEQUENCE [LARGE SCALE GENOMIC DNA]</scope>
    <source>
        <strain evidence="4 5">AS-A4</strain>
    </source>
</reference>
<gene>
    <name evidence="4" type="ORF">NDI38_16535</name>
</gene>
<feature type="region of interest" description="Disordered" evidence="2">
    <location>
        <begin position="325"/>
        <end position="345"/>
    </location>
</feature>
<dbReference type="RefSeq" id="WP_190447040.1">
    <property type="nucleotide sequence ID" value="NZ_JAMPLM010000014.1"/>
</dbReference>
<dbReference type="EMBL" id="JAMPLM010000014">
    <property type="protein sequence ID" value="MEP1060045.1"/>
    <property type="molecule type" value="Genomic_DNA"/>
</dbReference>
<organism evidence="4 5">
    <name type="scientific">Stenomitos frigidus AS-A4</name>
    <dbReference type="NCBI Taxonomy" id="2933935"/>
    <lineage>
        <taxon>Bacteria</taxon>
        <taxon>Bacillati</taxon>
        <taxon>Cyanobacteriota</taxon>
        <taxon>Cyanophyceae</taxon>
        <taxon>Leptolyngbyales</taxon>
        <taxon>Leptolyngbyaceae</taxon>
        <taxon>Stenomitos</taxon>
    </lineage>
</organism>
<evidence type="ECO:0008006" key="6">
    <source>
        <dbReference type="Google" id="ProtNLM"/>
    </source>
</evidence>
<dbReference type="Proteomes" id="UP001476950">
    <property type="component" value="Unassembled WGS sequence"/>
</dbReference>
<evidence type="ECO:0000256" key="1">
    <source>
        <dbReference type="SAM" id="Coils"/>
    </source>
</evidence>
<name>A0ABV0KNV3_9CYAN</name>
<feature type="signal peptide" evidence="3">
    <location>
        <begin position="1"/>
        <end position="20"/>
    </location>
</feature>
<feature type="compositionally biased region" description="Low complexity" evidence="2">
    <location>
        <begin position="64"/>
        <end position="84"/>
    </location>
</feature>
<proteinExistence type="predicted"/>
<evidence type="ECO:0000256" key="2">
    <source>
        <dbReference type="SAM" id="MobiDB-lite"/>
    </source>
</evidence>
<comment type="caution">
    <text evidence="4">The sequence shown here is derived from an EMBL/GenBank/DDBJ whole genome shotgun (WGS) entry which is preliminary data.</text>
</comment>